<dbReference type="SUPFAM" id="SSF55781">
    <property type="entry name" value="GAF domain-like"/>
    <property type="match status" value="2"/>
</dbReference>
<dbReference type="InterPro" id="IPR036890">
    <property type="entry name" value="HATPase_C_sf"/>
</dbReference>
<dbReference type="InterPro" id="IPR011712">
    <property type="entry name" value="Sig_transdc_His_kin_sub3_dim/P"/>
</dbReference>
<feature type="compositionally biased region" description="Low complexity" evidence="4">
    <location>
        <begin position="365"/>
        <end position="376"/>
    </location>
</feature>
<keyword evidence="8" id="KW-1185">Reference proteome</keyword>
<feature type="domain" description="GAF" evidence="5">
    <location>
        <begin position="135"/>
        <end position="282"/>
    </location>
</feature>
<gene>
    <name evidence="7" type="ORF">SYYSPA8_21900</name>
</gene>
<accession>A0ABQ5P375</accession>
<dbReference type="Pfam" id="PF07730">
    <property type="entry name" value="HisKA_3"/>
    <property type="match status" value="1"/>
</dbReference>
<dbReference type="InterPro" id="IPR050482">
    <property type="entry name" value="Sensor_HK_TwoCompSys"/>
</dbReference>
<dbReference type="SMART" id="SM00387">
    <property type="entry name" value="HATPase_c"/>
    <property type="match status" value="1"/>
</dbReference>
<dbReference type="Gene3D" id="1.20.5.1930">
    <property type="match status" value="1"/>
</dbReference>
<organism evidence="7 8">
    <name type="scientific">Streptomyces yaizuensis</name>
    <dbReference type="NCBI Taxonomy" id="2989713"/>
    <lineage>
        <taxon>Bacteria</taxon>
        <taxon>Bacillati</taxon>
        <taxon>Actinomycetota</taxon>
        <taxon>Actinomycetes</taxon>
        <taxon>Kitasatosporales</taxon>
        <taxon>Streptomycetaceae</taxon>
        <taxon>Streptomyces</taxon>
    </lineage>
</organism>
<dbReference type="Proteomes" id="UP001291653">
    <property type="component" value="Unassembled WGS sequence"/>
</dbReference>
<keyword evidence="1" id="KW-0808">Transferase</keyword>
<evidence type="ECO:0000313" key="7">
    <source>
        <dbReference type="EMBL" id="GLF96999.1"/>
    </source>
</evidence>
<feature type="compositionally biased region" description="Basic and acidic residues" evidence="4">
    <location>
        <begin position="40"/>
        <end position="79"/>
    </location>
</feature>
<feature type="region of interest" description="Disordered" evidence="4">
    <location>
        <begin position="341"/>
        <end position="376"/>
    </location>
</feature>
<evidence type="ECO:0000313" key="8">
    <source>
        <dbReference type="Proteomes" id="UP001291653"/>
    </source>
</evidence>
<dbReference type="Gene3D" id="3.30.565.10">
    <property type="entry name" value="Histidine kinase-like ATPase, C-terminal domain"/>
    <property type="match status" value="1"/>
</dbReference>
<dbReference type="Gene3D" id="3.30.450.40">
    <property type="match status" value="2"/>
</dbReference>
<reference evidence="7 8" key="1">
    <citation type="submission" date="2022-10" db="EMBL/GenBank/DDBJ databases">
        <title>Draft genome sequence of Streptomyces sp. YSPA8.</title>
        <authorList>
            <person name="Moriuchi R."/>
            <person name="Dohra H."/>
            <person name="Yamamura H."/>
            <person name="Kodani S."/>
        </authorList>
    </citation>
    <scope>NUCLEOTIDE SEQUENCE [LARGE SCALE GENOMIC DNA]</scope>
    <source>
        <strain evidence="7 8">YSPA8</strain>
    </source>
</reference>
<dbReference type="Pfam" id="PF13185">
    <property type="entry name" value="GAF_2"/>
    <property type="match status" value="2"/>
</dbReference>
<feature type="domain" description="Histidine kinase/HSP90-like ATPase" evidence="6">
    <location>
        <begin position="578"/>
        <end position="670"/>
    </location>
</feature>
<feature type="compositionally biased region" description="Acidic residues" evidence="4">
    <location>
        <begin position="343"/>
        <end position="354"/>
    </location>
</feature>
<keyword evidence="3" id="KW-0902">Two-component regulatory system</keyword>
<feature type="region of interest" description="Disordered" evidence="4">
    <location>
        <begin position="1"/>
        <end position="93"/>
    </location>
</feature>
<dbReference type="CDD" id="cd16917">
    <property type="entry name" value="HATPase_UhpB-NarQ-NarX-like"/>
    <property type="match status" value="1"/>
</dbReference>
<dbReference type="SMART" id="SM00065">
    <property type="entry name" value="GAF"/>
    <property type="match status" value="2"/>
</dbReference>
<evidence type="ECO:0000256" key="1">
    <source>
        <dbReference type="ARBA" id="ARBA00022679"/>
    </source>
</evidence>
<evidence type="ECO:0000256" key="4">
    <source>
        <dbReference type="SAM" id="MobiDB-lite"/>
    </source>
</evidence>
<evidence type="ECO:0000259" key="6">
    <source>
        <dbReference type="SMART" id="SM00387"/>
    </source>
</evidence>
<feature type="domain" description="GAF" evidence="5">
    <location>
        <begin position="303"/>
        <end position="465"/>
    </location>
</feature>
<dbReference type="SUPFAM" id="SSF55874">
    <property type="entry name" value="ATPase domain of HSP90 chaperone/DNA topoisomerase II/histidine kinase"/>
    <property type="match status" value="1"/>
</dbReference>
<keyword evidence="2" id="KW-0418">Kinase</keyword>
<dbReference type="EMBL" id="BSBI01000009">
    <property type="protein sequence ID" value="GLF96999.1"/>
    <property type="molecule type" value="Genomic_DNA"/>
</dbReference>
<dbReference type="PANTHER" id="PTHR24421:SF56">
    <property type="entry name" value="OXYGEN SENSOR HISTIDINE KINASE RESPONSE REGULATOR DOST"/>
    <property type="match status" value="1"/>
</dbReference>
<proteinExistence type="predicted"/>
<dbReference type="PANTHER" id="PTHR24421">
    <property type="entry name" value="NITRATE/NITRITE SENSOR PROTEIN NARX-RELATED"/>
    <property type="match status" value="1"/>
</dbReference>
<protein>
    <submittedName>
        <fullName evidence="7">GAF domain-containing protein</fullName>
    </submittedName>
</protein>
<dbReference type="Pfam" id="PF02518">
    <property type="entry name" value="HATPase_c"/>
    <property type="match status" value="1"/>
</dbReference>
<name>A0ABQ5P375_9ACTN</name>
<dbReference type="InterPro" id="IPR003018">
    <property type="entry name" value="GAF"/>
</dbReference>
<evidence type="ECO:0000259" key="5">
    <source>
        <dbReference type="SMART" id="SM00065"/>
    </source>
</evidence>
<dbReference type="InterPro" id="IPR029016">
    <property type="entry name" value="GAF-like_dom_sf"/>
</dbReference>
<dbReference type="InterPro" id="IPR003594">
    <property type="entry name" value="HATPase_dom"/>
</dbReference>
<evidence type="ECO:0000256" key="3">
    <source>
        <dbReference type="ARBA" id="ARBA00023012"/>
    </source>
</evidence>
<comment type="caution">
    <text evidence="7">The sequence shown here is derived from an EMBL/GenBank/DDBJ whole genome shotgun (WGS) entry which is preliminary data.</text>
</comment>
<sequence>MGRDDRGTGPVGEGSGDTDPRDPGAPGTPGEACPGGAHPGDTDHRATGTHHSRDAGPRDSRDSQDPRYSRDPHDVRDSPDIGPAGDGPRSAGRIPRLRLDELIDELQSRIDEVRGSRDRLNGLLEAVLSVGRELDLPQVLRGIVEAAVALVDAEYGALGVIGDEQRLDQFLPVGVDDATRRRIGPPPSGHGLLGELIRHPQALRLADLSGHPSSSGFPTGHPPMRSFLGVPVRVRDAVFGNLYLTEKRGGGEFDAEDEAVLATLAVAAGIAIENARLFETVRQRERWLTASADFTSALLSGASEIQVLETMTDRARRITSSERGVVYRVERGGVLREALALSGEDDENGVEDGTEDGRETEDGTDGAADGGSAPSVSGLAARALERGAPVVVADLAAEDPSGGGTAFGPAVAVPVGQRGKERGVLVLARRAGRPPFTDAETAPLSGFAGQAALALELEDRRRDAEQMTLLADRDRIARDLHDLAIQRLFATGMTLQSARRFVDHPEATERLVRAIDDLDDTIKIIRSTIFGLRERETPTSAPGLRVRTVRALEDAARTLGFAPGLRMEGLIDTDVPGAVADEVVAVLGEALTNVARHAAASRAEVALVVRSGTLTAEVTDDGTGIGPGTDTRRSGLRNLAERAERLGGTLTTAPGPSGGTRLIWHVPLTPPD</sequence>
<evidence type="ECO:0000256" key="2">
    <source>
        <dbReference type="ARBA" id="ARBA00022777"/>
    </source>
</evidence>